<comment type="similarity">
    <text evidence="8">Belongs to the glycosyl hydrolase 16 family.</text>
</comment>
<organism evidence="9">
    <name type="scientific">Zea mays</name>
    <name type="common">Maize</name>
    <dbReference type="NCBI Taxonomy" id="4577"/>
    <lineage>
        <taxon>Eukaryota</taxon>
        <taxon>Viridiplantae</taxon>
        <taxon>Streptophyta</taxon>
        <taxon>Embryophyta</taxon>
        <taxon>Tracheophyta</taxon>
        <taxon>Spermatophyta</taxon>
        <taxon>Magnoliopsida</taxon>
        <taxon>Liliopsida</taxon>
        <taxon>Poales</taxon>
        <taxon>Poaceae</taxon>
        <taxon>PACMAD clade</taxon>
        <taxon>Panicoideae</taxon>
        <taxon>Andropogonodae</taxon>
        <taxon>Andropogoneae</taxon>
        <taxon>Tripsacinae</taxon>
        <taxon>Zea</taxon>
    </lineage>
</organism>
<comment type="subcellular location">
    <subcellularLocation>
        <location evidence="8">Secreted</location>
        <location evidence="8">Cell wall</location>
    </subcellularLocation>
    <subcellularLocation>
        <location evidence="8">Secreted</location>
        <location evidence="8">Extracellular space</location>
        <location evidence="8">Apoplast</location>
    </subcellularLocation>
</comment>
<dbReference type="InterPro" id="IPR000757">
    <property type="entry name" value="Beta-glucanase-like"/>
</dbReference>
<feature type="active site" description="Nucleophile" evidence="6">
    <location>
        <position position="132"/>
    </location>
</feature>
<keyword evidence="8" id="KW-0134">Cell wall</keyword>
<reference evidence="9" key="1">
    <citation type="submission" date="2015-12" db="EMBL/GenBank/DDBJ databases">
        <title>Update maize B73 reference genome by single molecule sequencing technologies.</title>
        <authorList>
            <consortium name="Maize Genome Sequencing Project"/>
            <person name="Ware D."/>
        </authorList>
    </citation>
    <scope>NUCLEOTIDE SEQUENCE</scope>
    <source>
        <tissue evidence="9">Seedling</tissue>
    </source>
</reference>
<dbReference type="GO" id="GO:0010411">
    <property type="term" value="P:xyloglucan metabolic process"/>
    <property type="evidence" value="ECO:0007669"/>
    <property type="project" value="InterPro"/>
</dbReference>
<dbReference type="InterPro" id="IPR008264">
    <property type="entry name" value="Beta_glucanase"/>
</dbReference>
<dbReference type="InterPro" id="IPR044791">
    <property type="entry name" value="Beta-glucanase/XTH"/>
</dbReference>
<dbReference type="PROSITE" id="PS01034">
    <property type="entry name" value="GH16_1"/>
    <property type="match status" value="1"/>
</dbReference>
<dbReference type="PRINTS" id="PR00737">
    <property type="entry name" value="GLHYDRLASE16"/>
</dbReference>
<dbReference type="PaxDb" id="4577-GRMZM2G076157_P01"/>
<dbReference type="InterPro" id="IPR008263">
    <property type="entry name" value="GH16_AS"/>
</dbReference>
<name>A0A1D6IZ08_MAIZE</name>
<dbReference type="InterPro" id="IPR016455">
    <property type="entry name" value="XTH"/>
</dbReference>
<dbReference type="InterPro" id="IPR013320">
    <property type="entry name" value="ConA-like_dom_sf"/>
</dbReference>
<dbReference type="EMBL" id="CM000786">
    <property type="protein sequence ID" value="AQK41105.1"/>
    <property type="molecule type" value="Genomic_DNA"/>
</dbReference>
<protein>
    <recommendedName>
        <fullName evidence="8">Xyloglucan endotransglucosylase/hydrolase</fullName>
        <ecNumber evidence="8">2.4.1.207</ecNumber>
    </recommendedName>
</protein>
<dbReference type="SMR" id="A0A1D6IZ08"/>
<evidence type="ECO:0000256" key="8">
    <source>
        <dbReference type="RuleBase" id="RU361120"/>
    </source>
</evidence>
<proteinExistence type="inferred from homology"/>
<dbReference type="OMA" id="TANACVP"/>
<keyword evidence="4" id="KW-0325">Glycoprotein</keyword>
<dbReference type="EC" id="2.4.1.207" evidence="8"/>
<keyword evidence="2 8" id="KW-0378">Hydrolase</keyword>
<dbReference type="ExpressionAtlas" id="A0A1D6IZ08">
    <property type="expression patterns" value="baseline"/>
</dbReference>
<sequence length="315" mass="35978">MHASHSIYTHRVPARSSLPTKAGAMWQLSRAYRMASFCLISLAAAAVSPATGDMADTVDMMWGNTQVLYDSSSGRQTVSLSLDRWTTSAFRSKSTYLFGRFDVDIKLVPRDSAGTVTTVYMVTEGPWQYHDEIDLEFLGNTTGEPYTLHTNIYARGKGDREMQYRLWFDPTEDFNTYSIIWNPHMILILVNGVPLRRMKNRMRDDTPFPLFQPMRLYASIWDADEWATQGGRIKTDWSHGPFTAFFRNYTANACVPYNRAWICGQGSGDSSWFNQELDEEGQQKLSEVNGRNKIYDYCTDSRRFPSGYPPECGSQ</sequence>
<dbReference type="GO" id="GO:0048046">
    <property type="term" value="C:apoplast"/>
    <property type="evidence" value="ECO:0007669"/>
    <property type="project" value="UniProtKB-SubCell"/>
</dbReference>
<evidence type="ECO:0000313" key="9">
    <source>
        <dbReference type="EMBL" id="AQK41105.1"/>
    </source>
</evidence>
<keyword evidence="3" id="KW-1015">Disulfide bond</keyword>
<keyword evidence="1 8" id="KW-0808">Transferase</keyword>
<keyword evidence="8" id="KW-0964">Secreted</keyword>
<dbReference type="InterPro" id="IPR010713">
    <property type="entry name" value="XET_C"/>
</dbReference>
<gene>
    <name evidence="9" type="ORF">ZEAMMB73_Zm00001d024392</name>
</gene>
<keyword evidence="5 8" id="KW-0326">Glycosidase</keyword>
<dbReference type="AlphaFoldDB" id="A0A1D6IZ08"/>
<dbReference type="GO" id="GO:0042546">
    <property type="term" value="P:cell wall biogenesis"/>
    <property type="evidence" value="ECO:0007669"/>
    <property type="project" value="InterPro"/>
</dbReference>
<dbReference type="GO" id="GO:0016762">
    <property type="term" value="F:xyloglucan:xyloglucosyl transferase activity"/>
    <property type="evidence" value="ECO:0007669"/>
    <property type="project" value="UniProtKB-EC"/>
</dbReference>
<comment type="PTM">
    <text evidence="8">Contains at least one intrachain disulfide bond essential for its enzymatic activity.</text>
</comment>
<dbReference type="InParanoid" id="A0A1D6IZ08"/>
<evidence type="ECO:0000256" key="1">
    <source>
        <dbReference type="ARBA" id="ARBA00022679"/>
    </source>
</evidence>
<evidence type="ECO:0000256" key="7">
    <source>
        <dbReference type="PIRSR" id="PIRSR005604-2"/>
    </source>
</evidence>
<dbReference type="FunCoup" id="A0A1D6IZ08">
    <property type="interactions" value="39"/>
</dbReference>
<dbReference type="STRING" id="4577.A0A1D6IZ08"/>
<dbReference type="Pfam" id="PF00722">
    <property type="entry name" value="Glyco_hydro_16"/>
    <property type="match status" value="1"/>
</dbReference>
<comment type="function">
    <text evidence="8">Catalyzes xyloglucan endohydrolysis (XEH) and/or endotransglycosylation (XET). Cleaves and religates xyloglucan polymers, an essential constituent of the primary cell wall, and thereby participates in cell wall construction of growing tissues.</text>
</comment>
<dbReference type="GO" id="GO:0004553">
    <property type="term" value="F:hydrolase activity, hydrolyzing O-glycosyl compounds"/>
    <property type="evidence" value="ECO:0007669"/>
    <property type="project" value="InterPro"/>
</dbReference>
<evidence type="ECO:0000256" key="2">
    <source>
        <dbReference type="ARBA" id="ARBA00022801"/>
    </source>
</evidence>
<evidence type="ECO:0000256" key="3">
    <source>
        <dbReference type="ARBA" id="ARBA00023157"/>
    </source>
</evidence>
<dbReference type="Gene3D" id="2.60.120.200">
    <property type="match status" value="1"/>
</dbReference>
<dbReference type="GO" id="GO:0071555">
    <property type="term" value="P:cell wall organization"/>
    <property type="evidence" value="ECO:0007669"/>
    <property type="project" value="UniProtKB-KW"/>
</dbReference>
<evidence type="ECO:0000256" key="6">
    <source>
        <dbReference type="PIRSR" id="PIRSR005604-1"/>
    </source>
</evidence>
<feature type="active site" description="Proton donor" evidence="6">
    <location>
        <position position="136"/>
    </location>
</feature>
<accession>A0A1D6IZ08</accession>
<keyword evidence="8" id="KW-0961">Cell wall biogenesis/degradation</keyword>
<feature type="glycosylation site" description="N-linked (GlcNAc...) asparagine" evidence="7">
    <location>
        <position position="140"/>
    </location>
</feature>
<evidence type="ECO:0000256" key="4">
    <source>
        <dbReference type="ARBA" id="ARBA00023180"/>
    </source>
</evidence>
<dbReference type="PROSITE" id="PS51762">
    <property type="entry name" value="GH16_2"/>
    <property type="match status" value="1"/>
</dbReference>
<evidence type="ECO:0000256" key="5">
    <source>
        <dbReference type="ARBA" id="ARBA00023295"/>
    </source>
</evidence>
<dbReference type="eggNOG" id="ENOG502QQ71">
    <property type="taxonomic scope" value="Eukaryota"/>
</dbReference>
<dbReference type="SUPFAM" id="SSF49899">
    <property type="entry name" value="Concanavalin A-like lectins/glucanases"/>
    <property type="match status" value="1"/>
</dbReference>
<dbReference type="PANTHER" id="PTHR31062">
    <property type="entry name" value="XYLOGLUCAN ENDOTRANSGLUCOSYLASE/HYDROLASE PROTEIN 8-RELATED"/>
    <property type="match status" value="1"/>
</dbReference>
<dbReference type="Pfam" id="PF06955">
    <property type="entry name" value="XET_C"/>
    <property type="match status" value="1"/>
</dbReference>
<keyword evidence="8" id="KW-0052">Apoplast</keyword>
<dbReference type="PIRSF" id="PIRSF005604">
    <property type="entry name" value="XET"/>
    <property type="match status" value="1"/>
</dbReference>